<dbReference type="GO" id="GO:0015990">
    <property type="term" value="P:electron transport coupled proton transport"/>
    <property type="evidence" value="ECO:0007669"/>
    <property type="project" value="TreeGrafter"/>
</dbReference>
<dbReference type="AlphaFoldDB" id="M7N2K9"/>
<evidence type="ECO:0000256" key="2">
    <source>
        <dbReference type="ARBA" id="ARBA00009025"/>
    </source>
</evidence>
<evidence type="ECO:0000256" key="7">
    <source>
        <dbReference type="SAM" id="Phobius"/>
    </source>
</evidence>
<dbReference type="InterPro" id="IPR001750">
    <property type="entry name" value="ND/Mrp_TM"/>
</dbReference>
<dbReference type="OrthoDB" id="9811718at2"/>
<gene>
    <name evidence="9" type="primary">ndhD1_2</name>
    <name evidence="9" type="ORF">ADICEAN_03322</name>
</gene>
<keyword evidence="3 6" id="KW-0812">Transmembrane</keyword>
<dbReference type="GO" id="GO:0042773">
    <property type="term" value="P:ATP synthesis coupled electron transport"/>
    <property type="evidence" value="ECO:0007669"/>
    <property type="project" value="InterPro"/>
</dbReference>
<feature type="transmembrane region" description="Helical" evidence="7">
    <location>
        <begin position="45"/>
        <end position="74"/>
    </location>
</feature>
<organism evidence="9 10">
    <name type="scientific">Cesiribacter andamanensis AMV16</name>
    <dbReference type="NCBI Taxonomy" id="1279009"/>
    <lineage>
        <taxon>Bacteria</taxon>
        <taxon>Pseudomonadati</taxon>
        <taxon>Bacteroidota</taxon>
        <taxon>Cytophagia</taxon>
        <taxon>Cytophagales</taxon>
        <taxon>Cesiribacteraceae</taxon>
        <taxon>Cesiribacter</taxon>
    </lineage>
</organism>
<feature type="transmembrane region" description="Helical" evidence="7">
    <location>
        <begin position="335"/>
        <end position="358"/>
    </location>
</feature>
<dbReference type="PANTHER" id="PTHR43507:SF1">
    <property type="entry name" value="NADH-UBIQUINONE OXIDOREDUCTASE CHAIN 4"/>
    <property type="match status" value="1"/>
</dbReference>
<dbReference type="eggNOG" id="COG1008">
    <property type="taxonomic scope" value="Bacteria"/>
</dbReference>
<feature type="transmembrane region" description="Helical" evidence="7">
    <location>
        <begin position="130"/>
        <end position="148"/>
    </location>
</feature>
<dbReference type="InterPro" id="IPR010227">
    <property type="entry name" value="NADH_Q_OxRdtase_chainM/4"/>
</dbReference>
<keyword evidence="5 7" id="KW-0472">Membrane</keyword>
<dbReference type="Pfam" id="PF00361">
    <property type="entry name" value="Proton_antipo_M"/>
    <property type="match status" value="1"/>
</dbReference>
<feature type="transmembrane region" description="Helical" evidence="7">
    <location>
        <begin position="392"/>
        <end position="414"/>
    </location>
</feature>
<keyword evidence="4 7" id="KW-1133">Transmembrane helix</keyword>
<dbReference type="GO" id="GO:0003954">
    <property type="term" value="F:NADH dehydrogenase activity"/>
    <property type="evidence" value="ECO:0007669"/>
    <property type="project" value="TreeGrafter"/>
</dbReference>
<dbReference type="GO" id="GO:0008137">
    <property type="term" value="F:NADH dehydrogenase (ubiquinone) activity"/>
    <property type="evidence" value="ECO:0007669"/>
    <property type="project" value="InterPro"/>
</dbReference>
<dbReference type="PRINTS" id="PR01437">
    <property type="entry name" value="NUOXDRDTASE4"/>
</dbReference>
<feature type="transmembrane region" description="Helical" evidence="7">
    <location>
        <begin position="265"/>
        <end position="284"/>
    </location>
</feature>
<dbReference type="GO" id="GO:0048039">
    <property type="term" value="F:ubiquinone binding"/>
    <property type="evidence" value="ECO:0007669"/>
    <property type="project" value="TreeGrafter"/>
</dbReference>
<feature type="transmembrane region" description="Helical" evidence="7">
    <location>
        <begin position="154"/>
        <end position="171"/>
    </location>
</feature>
<dbReference type="EMBL" id="AODQ01000107">
    <property type="protein sequence ID" value="EMR01537.1"/>
    <property type="molecule type" value="Genomic_DNA"/>
</dbReference>
<accession>M7N2K9</accession>
<dbReference type="NCBIfam" id="TIGR01972">
    <property type="entry name" value="NDH_I_M"/>
    <property type="match status" value="1"/>
</dbReference>
<evidence type="ECO:0000256" key="4">
    <source>
        <dbReference type="ARBA" id="ARBA00022989"/>
    </source>
</evidence>
<evidence type="ECO:0000256" key="6">
    <source>
        <dbReference type="RuleBase" id="RU000320"/>
    </source>
</evidence>
<protein>
    <submittedName>
        <fullName evidence="9">NAD(P)H-quinone oxidoreductase chain 4 1</fullName>
        <ecNumber evidence="9">1.6.5.-</ecNumber>
    </submittedName>
</protein>
<dbReference type="PATRIC" id="fig|1279009.4.peg.3365"/>
<reference evidence="9 10" key="1">
    <citation type="journal article" date="2013" name="Genome Announc.">
        <title>Draft Genome Sequence of Cesiribacter andamanensis Strain AMV16T, Isolated from a Soil Sample from a Mud Volcano in the Andaman Islands, India.</title>
        <authorList>
            <person name="Shivaji S."/>
            <person name="Ara S."/>
            <person name="Begum Z."/>
            <person name="Srinivas T.N."/>
            <person name="Singh A."/>
            <person name="Kumar Pinnaka A."/>
        </authorList>
    </citation>
    <scope>NUCLEOTIDE SEQUENCE [LARGE SCALE GENOMIC DNA]</scope>
    <source>
        <strain evidence="9 10">AMV16</strain>
    </source>
</reference>
<evidence type="ECO:0000256" key="3">
    <source>
        <dbReference type="ARBA" id="ARBA00022692"/>
    </source>
</evidence>
<proteinExistence type="inferred from homology"/>
<dbReference type="PANTHER" id="PTHR43507">
    <property type="entry name" value="NADH-UBIQUINONE OXIDOREDUCTASE CHAIN 4"/>
    <property type="match status" value="1"/>
</dbReference>
<evidence type="ECO:0000256" key="1">
    <source>
        <dbReference type="ARBA" id="ARBA00004127"/>
    </source>
</evidence>
<keyword evidence="9" id="KW-0560">Oxidoreductase</keyword>
<comment type="caution">
    <text evidence="9">The sequence shown here is derived from an EMBL/GenBank/DDBJ whole genome shotgun (WGS) entry which is preliminary data.</text>
</comment>
<name>M7N2K9_9BACT</name>
<dbReference type="InterPro" id="IPR003918">
    <property type="entry name" value="NADH_UbQ_OxRdtase"/>
</dbReference>
<feature type="transmembrane region" description="Helical" evidence="7">
    <location>
        <begin position="183"/>
        <end position="204"/>
    </location>
</feature>
<feature type="transmembrane region" description="Helical" evidence="7">
    <location>
        <begin position="527"/>
        <end position="546"/>
    </location>
</feature>
<feature type="transmembrane region" description="Helical" evidence="7">
    <location>
        <begin position="475"/>
        <end position="496"/>
    </location>
</feature>
<evidence type="ECO:0000313" key="10">
    <source>
        <dbReference type="Proteomes" id="UP000011910"/>
    </source>
</evidence>
<evidence type="ECO:0000313" key="9">
    <source>
        <dbReference type="EMBL" id="EMR01537.1"/>
    </source>
</evidence>
<dbReference type="GO" id="GO:0012505">
    <property type="term" value="C:endomembrane system"/>
    <property type="evidence" value="ECO:0007669"/>
    <property type="project" value="UniProtKB-SubCell"/>
</dbReference>
<dbReference type="GO" id="GO:0016020">
    <property type="term" value="C:membrane"/>
    <property type="evidence" value="ECO:0007669"/>
    <property type="project" value="UniProtKB-SubCell"/>
</dbReference>
<dbReference type="Proteomes" id="UP000011910">
    <property type="component" value="Unassembled WGS sequence"/>
</dbReference>
<evidence type="ECO:0000256" key="5">
    <source>
        <dbReference type="ARBA" id="ARBA00023136"/>
    </source>
</evidence>
<dbReference type="EC" id="1.6.5.-" evidence="9"/>
<feature type="transmembrane region" description="Helical" evidence="7">
    <location>
        <begin position="365"/>
        <end position="386"/>
    </location>
</feature>
<feature type="transmembrane region" description="Helical" evidence="7">
    <location>
        <begin position="435"/>
        <end position="463"/>
    </location>
</feature>
<evidence type="ECO:0000259" key="8">
    <source>
        <dbReference type="Pfam" id="PF00361"/>
    </source>
</evidence>
<feature type="transmembrane region" description="Helical" evidence="7">
    <location>
        <begin position="94"/>
        <end position="118"/>
    </location>
</feature>
<feature type="transmembrane region" description="Helical" evidence="7">
    <location>
        <begin position="305"/>
        <end position="323"/>
    </location>
</feature>
<feature type="domain" description="NADH:quinone oxidoreductase/Mrp antiporter transmembrane" evidence="8">
    <location>
        <begin position="147"/>
        <end position="470"/>
    </location>
</feature>
<dbReference type="RefSeq" id="WP_009196705.1">
    <property type="nucleotide sequence ID" value="NZ_AODQ01000107.1"/>
</dbReference>
<keyword evidence="10" id="KW-1185">Reference proteome</keyword>
<comment type="similarity">
    <text evidence="2">Belongs to the complex I subunit 4 family.</text>
</comment>
<feature type="transmembrane region" description="Helical" evidence="7">
    <location>
        <begin position="6"/>
        <end position="25"/>
    </location>
</feature>
<comment type="subcellular location">
    <subcellularLocation>
        <location evidence="1">Endomembrane system</location>
        <topology evidence="1">Multi-pass membrane protein</topology>
    </subcellularLocation>
    <subcellularLocation>
        <location evidence="6">Membrane</location>
        <topology evidence="6">Multi-pass membrane protein</topology>
    </subcellularLocation>
</comment>
<dbReference type="STRING" id="1279009.ADICEAN_03322"/>
<sequence length="575" mass="62711">MALQHHLLTLLIFVPLLAALVLLLLPARLAGLGRWLALAGTGLQLALALVVWIGFQSGITAPAGVFAAAGFQFVEKYNWFHLPLGELGYLSADYFLGVDGLSASLVLLAALVMFLGAISSWTITQNQKGYFALYLLLSSTVLGCFVALDLLLFYLFFEFMLLPMYFLIGMWGGPRRAYASIKFFLYTFGGSLFILLAIIGLYISGIDPEATAAMADLPLEQLQLSLQRGALESRDMVHSFNMLHLMDVDNLIPGSMLSLRGGGELWGYSARLLAFLALLIGFLVKLPAAPLHTWLPDAHVEAPTPISVVLAAILLKIGGYGLLRLPYSLIPEGGIYFAPLVAGIGVFSILYGAFNALAQSDLKKLIAYSSVSHMGYVLLGLAALTVEGVSGALYQMFSHGLISAALFLIAGVLYDRTHDRLIENYSGLAQRMPGFTVVVTLVFFASLGLPGFSGFIAEVLVFFGAFRSPSANGLLPYWMVIVATLGLLLTAAYYLWTLQRMFFGKFFVRRPEWEVALQDLSPREWGMLLPLLAGILLLGLFPNLLLDSFSPAVETFVQEMLSRGRSNLVLLTRFI</sequence>